<comment type="caution">
    <text evidence="3">The sequence shown here is derived from an EMBL/GenBank/DDBJ whole genome shotgun (WGS) entry which is preliminary data.</text>
</comment>
<dbReference type="InterPro" id="IPR036397">
    <property type="entry name" value="RNaseH_sf"/>
</dbReference>
<reference evidence="3" key="1">
    <citation type="submission" date="2023-04" db="EMBL/GenBank/DDBJ databases">
        <title>Phytophthora fragariaefolia NBRC 109709.</title>
        <authorList>
            <person name="Ichikawa N."/>
            <person name="Sato H."/>
            <person name="Tonouchi N."/>
        </authorList>
    </citation>
    <scope>NUCLEOTIDE SEQUENCE</scope>
    <source>
        <strain evidence="3">NBRC 109709</strain>
    </source>
</reference>
<dbReference type="EMBL" id="BSXT01018945">
    <property type="protein sequence ID" value="GMG16605.1"/>
    <property type="molecule type" value="Genomic_DNA"/>
</dbReference>
<dbReference type="InterPro" id="IPR001584">
    <property type="entry name" value="Integrase_cat-core"/>
</dbReference>
<dbReference type="OrthoDB" id="10062030at2759"/>
<dbReference type="PANTHER" id="PTHR47266">
    <property type="entry name" value="ENDONUCLEASE-RELATED"/>
    <property type="match status" value="1"/>
</dbReference>
<name>A0A9W7DB21_9STRA</name>
<dbReference type="PROSITE" id="PS50994">
    <property type="entry name" value="INTEGRASE"/>
    <property type="match status" value="1"/>
</dbReference>
<evidence type="ECO:0000313" key="3">
    <source>
        <dbReference type="EMBL" id="GMG16605.1"/>
    </source>
</evidence>
<accession>A0A9W7DB21</accession>
<dbReference type="GO" id="GO:0015074">
    <property type="term" value="P:DNA integration"/>
    <property type="evidence" value="ECO:0007669"/>
    <property type="project" value="InterPro"/>
</dbReference>
<dbReference type="SUPFAM" id="SSF53098">
    <property type="entry name" value="Ribonuclease H-like"/>
    <property type="match status" value="1"/>
</dbReference>
<feature type="region of interest" description="Disordered" evidence="1">
    <location>
        <begin position="295"/>
        <end position="314"/>
    </location>
</feature>
<dbReference type="InterPro" id="IPR012337">
    <property type="entry name" value="RNaseH-like_sf"/>
</dbReference>
<dbReference type="Gene3D" id="1.10.340.70">
    <property type="match status" value="1"/>
</dbReference>
<dbReference type="Proteomes" id="UP001165121">
    <property type="component" value="Unassembled WGS sequence"/>
</dbReference>
<protein>
    <submittedName>
        <fullName evidence="3">Unnamed protein product</fullName>
    </submittedName>
</protein>
<dbReference type="FunFam" id="1.10.340.70:FF:000001">
    <property type="entry name" value="Retrovirus-related Pol polyprotein from transposon gypsy-like Protein"/>
    <property type="match status" value="1"/>
</dbReference>
<evidence type="ECO:0000259" key="2">
    <source>
        <dbReference type="PROSITE" id="PS50994"/>
    </source>
</evidence>
<dbReference type="Pfam" id="PF17921">
    <property type="entry name" value="Integrase_H2C2"/>
    <property type="match status" value="1"/>
</dbReference>
<proteinExistence type="predicted"/>
<feature type="domain" description="Integrase catalytic" evidence="2">
    <location>
        <begin position="78"/>
        <end position="253"/>
    </location>
</feature>
<dbReference type="InterPro" id="IPR041588">
    <property type="entry name" value="Integrase_H2C2"/>
</dbReference>
<organism evidence="3 4">
    <name type="scientific">Phytophthora fragariaefolia</name>
    <dbReference type="NCBI Taxonomy" id="1490495"/>
    <lineage>
        <taxon>Eukaryota</taxon>
        <taxon>Sar</taxon>
        <taxon>Stramenopiles</taxon>
        <taxon>Oomycota</taxon>
        <taxon>Peronosporomycetes</taxon>
        <taxon>Peronosporales</taxon>
        <taxon>Peronosporaceae</taxon>
        <taxon>Phytophthora</taxon>
    </lineage>
</organism>
<evidence type="ECO:0000313" key="4">
    <source>
        <dbReference type="Proteomes" id="UP001165121"/>
    </source>
</evidence>
<feature type="compositionally biased region" description="Acidic residues" evidence="1">
    <location>
        <begin position="295"/>
        <end position="307"/>
    </location>
</feature>
<evidence type="ECO:0000256" key="1">
    <source>
        <dbReference type="SAM" id="MobiDB-lite"/>
    </source>
</evidence>
<dbReference type="AlphaFoldDB" id="A0A9W7DB21"/>
<keyword evidence="4" id="KW-1185">Reference proteome</keyword>
<dbReference type="InterPro" id="IPR052160">
    <property type="entry name" value="Gypsy_RT_Integrase-like"/>
</dbReference>
<dbReference type="Gene3D" id="3.30.420.10">
    <property type="entry name" value="Ribonuclease H-like superfamily/Ribonuclease H"/>
    <property type="match status" value="1"/>
</dbReference>
<dbReference type="GO" id="GO:0003676">
    <property type="term" value="F:nucleic acid binding"/>
    <property type="evidence" value="ECO:0007669"/>
    <property type="project" value="InterPro"/>
</dbReference>
<gene>
    <name evidence="3" type="ORF">Pfra01_002982600</name>
</gene>
<sequence>MEVTTAFGLIVIRTPRGRRVILPPSLWPVVFKDCHDSVWAGHLRATHTYARIAQLYWWSNLQREVKSWVRGCQECGSRKARPREVIPPLRSLGGGDAGDRWALDVAGPVPISDGGQRYVIASVEYVTRYAVAVAVEEHTAERVAKILMQSVVPKFGVFRELLTDGVPELTGKSMEQLVLMLQAEQVNPVPYRPQMVGLVERFNRTWKDLVATYMHKDGPNDWNVWIDFAVCPYDSGKHSTVAISPNELMLGRRLRPPNELLRKTNAREAGELTIYHQSNEEQSRAAADIEAQLEYESQPEGEVDDEASRETTGATAAAVHAFTTKRTGKQPYRAGGAEDAWERPSKKLVELRRRRRRKKAGHYVLEYELQPVRPKPGAPNGDKRWVSITEYDELFEHDRVVEDSGFEEGV</sequence>
<feature type="region of interest" description="Disordered" evidence="1">
    <location>
        <begin position="322"/>
        <end position="341"/>
    </location>
</feature>